<gene>
    <name evidence="1" type="ORF">ACFS6J_05990</name>
</gene>
<organism evidence="1 2">
    <name type="scientific">Olivibacter jilunii</name>
    <dbReference type="NCBI Taxonomy" id="985016"/>
    <lineage>
        <taxon>Bacteria</taxon>
        <taxon>Pseudomonadati</taxon>
        <taxon>Bacteroidota</taxon>
        <taxon>Sphingobacteriia</taxon>
        <taxon>Sphingobacteriales</taxon>
        <taxon>Sphingobacteriaceae</taxon>
        <taxon>Olivibacter</taxon>
    </lineage>
</organism>
<dbReference type="EMBL" id="JBHUPA010000002">
    <property type="protein sequence ID" value="MFD2961324.1"/>
    <property type="molecule type" value="Genomic_DNA"/>
</dbReference>
<protein>
    <recommendedName>
        <fullName evidence="3">DUF4294 domain-containing protein</fullName>
    </recommendedName>
</protein>
<reference evidence="2" key="1">
    <citation type="journal article" date="2019" name="Int. J. Syst. Evol. Microbiol.">
        <title>The Global Catalogue of Microorganisms (GCM) 10K type strain sequencing project: providing services to taxonomists for standard genome sequencing and annotation.</title>
        <authorList>
            <consortium name="The Broad Institute Genomics Platform"/>
            <consortium name="The Broad Institute Genome Sequencing Center for Infectious Disease"/>
            <person name="Wu L."/>
            <person name="Ma J."/>
        </authorList>
    </citation>
    <scope>NUCLEOTIDE SEQUENCE [LARGE SCALE GENOMIC DNA]</scope>
    <source>
        <strain evidence="2">KCTC 23098</strain>
    </source>
</reference>
<comment type="caution">
    <text evidence="1">The sequence shown here is derived from an EMBL/GenBank/DDBJ whole genome shotgun (WGS) entry which is preliminary data.</text>
</comment>
<dbReference type="Proteomes" id="UP001597560">
    <property type="component" value="Unassembled WGS sequence"/>
</dbReference>
<sequence length="166" mass="20237">MRKNRYFYIMIVTLPIAVSQEVKLYLSSKLPVDPFVLTRKNKFGLFLDNCLSRYNAETDKLLDKKVDLSAYNDVLRIQLTESKFRLKGFYFSNEKQRDFNYFVTRIMYDDFYDYMLFHHQLNQEKVQQAILDWREKRNLNEDVLSYKTLAKSYERHRKERNELIIS</sequence>
<dbReference type="RefSeq" id="WP_377609439.1">
    <property type="nucleotide sequence ID" value="NZ_JBHUPA010000002.1"/>
</dbReference>
<name>A0ABW6AZ32_9SPHI</name>
<evidence type="ECO:0008006" key="3">
    <source>
        <dbReference type="Google" id="ProtNLM"/>
    </source>
</evidence>
<keyword evidence="2" id="KW-1185">Reference proteome</keyword>
<accession>A0ABW6AZ32</accession>
<evidence type="ECO:0000313" key="1">
    <source>
        <dbReference type="EMBL" id="MFD2961324.1"/>
    </source>
</evidence>
<evidence type="ECO:0000313" key="2">
    <source>
        <dbReference type="Proteomes" id="UP001597560"/>
    </source>
</evidence>
<proteinExistence type="predicted"/>